<gene>
    <name evidence="2" type="ORF">ACFQE6_10910</name>
</gene>
<name>A0ABD5SPF2_9EURY</name>
<feature type="region of interest" description="Disordered" evidence="1">
    <location>
        <begin position="1"/>
        <end position="20"/>
    </location>
</feature>
<proteinExistence type="predicted"/>
<dbReference type="AlphaFoldDB" id="A0ABD5SPF2"/>
<dbReference type="EMBL" id="JBHSWV010000149">
    <property type="protein sequence ID" value="MFC6765477.1"/>
    <property type="molecule type" value="Genomic_DNA"/>
</dbReference>
<evidence type="ECO:0000313" key="3">
    <source>
        <dbReference type="Proteomes" id="UP001596383"/>
    </source>
</evidence>
<accession>A0ABD5SPF2</accession>
<reference evidence="2 3" key="1">
    <citation type="journal article" date="2019" name="Int. J. Syst. Evol. Microbiol.">
        <title>The Global Catalogue of Microorganisms (GCM) 10K type strain sequencing project: providing services to taxonomists for standard genome sequencing and annotation.</title>
        <authorList>
            <consortium name="The Broad Institute Genomics Platform"/>
            <consortium name="The Broad Institute Genome Sequencing Center for Infectious Disease"/>
            <person name="Wu L."/>
            <person name="Ma J."/>
        </authorList>
    </citation>
    <scope>NUCLEOTIDE SEQUENCE [LARGE SCALE GENOMIC DNA]</scope>
    <source>
        <strain evidence="2 3">LMG 29247</strain>
    </source>
</reference>
<evidence type="ECO:0000313" key="2">
    <source>
        <dbReference type="EMBL" id="MFC6765477.1"/>
    </source>
</evidence>
<dbReference type="Proteomes" id="UP001596383">
    <property type="component" value="Unassembled WGS sequence"/>
</dbReference>
<comment type="caution">
    <text evidence="2">The sequence shown here is derived from an EMBL/GenBank/DDBJ whole genome shotgun (WGS) entry which is preliminary data.</text>
</comment>
<dbReference type="RefSeq" id="WP_273738497.1">
    <property type="nucleotide sequence ID" value="NZ_JAQIVI010000149.1"/>
</dbReference>
<keyword evidence="3" id="KW-1185">Reference proteome</keyword>
<protein>
    <submittedName>
        <fullName evidence="2">Uncharacterized protein</fullName>
    </submittedName>
</protein>
<sequence>MSGDTKTLDKGVPTEATGEDCPVCPDGELVKPRSEVEQCPNCLFVNNPLYADNELVDFELTHRQGRRLLRVFGYDHHGTPGDIGTRLRRFCHEQDISKDDLDDLLADLREISGYECGGSA</sequence>
<organism evidence="2 3">
    <name type="scientific">Natrinema soli</name>
    <dbReference type="NCBI Taxonomy" id="1930624"/>
    <lineage>
        <taxon>Archaea</taxon>
        <taxon>Methanobacteriati</taxon>
        <taxon>Methanobacteriota</taxon>
        <taxon>Stenosarchaea group</taxon>
        <taxon>Halobacteria</taxon>
        <taxon>Halobacteriales</taxon>
        <taxon>Natrialbaceae</taxon>
        <taxon>Natrinema</taxon>
    </lineage>
</organism>
<evidence type="ECO:0000256" key="1">
    <source>
        <dbReference type="SAM" id="MobiDB-lite"/>
    </source>
</evidence>